<gene>
    <name evidence="1" type="ORF">B0H15DRAFT_86073</name>
</gene>
<proteinExistence type="predicted"/>
<dbReference type="Proteomes" id="UP001222325">
    <property type="component" value="Unassembled WGS sequence"/>
</dbReference>
<organism evidence="1 2">
    <name type="scientific">Mycena belliarum</name>
    <dbReference type="NCBI Taxonomy" id="1033014"/>
    <lineage>
        <taxon>Eukaryota</taxon>
        <taxon>Fungi</taxon>
        <taxon>Dikarya</taxon>
        <taxon>Basidiomycota</taxon>
        <taxon>Agaricomycotina</taxon>
        <taxon>Agaricomycetes</taxon>
        <taxon>Agaricomycetidae</taxon>
        <taxon>Agaricales</taxon>
        <taxon>Marasmiineae</taxon>
        <taxon>Mycenaceae</taxon>
        <taxon>Mycena</taxon>
    </lineage>
</organism>
<keyword evidence="2" id="KW-1185">Reference proteome</keyword>
<accession>A0AAD6TQY7</accession>
<protein>
    <submittedName>
        <fullName evidence="1">Uncharacterized protein</fullName>
    </submittedName>
</protein>
<evidence type="ECO:0000313" key="2">
    <source>
        <dbReference type="Proteomes" id="UP001222325"/>
    </source>
</evidence>
<dbReference type="AlphaFoldDB" id="A0AAD6TQY7"/>
<sequence>MRLISRQIRNGLKVSLRASNQLSCALSCARDIALCLSAELASRSASIAHHLISQKNERALKTTFKLIDVRDELRSDGGVHFDVRDVIPPSLRLVVRWTGSRKYRARSDLCSVGCTGHAALVCARCGANSSEGSARTRLQFARTRRTLTHRPRQGTAGYDIGAHEQAVRFSRAGPQLPRTRRRCMRLPLAPDATKACPPAHDIKLRNDIRLSPSSHGSTPASRFHSTQKHLRSWRSISTMEFA</sequence>
<name>A0AAD6TQY7_9AGAR</name>
<evidence type="ECO:0000313" key="1">
    <source>
        <dbReference type="EMBL" id="KAJ7071815.1"/>
    </source>
</evidence>
<comment type="caution">
    <text evidence="1">The sequence shown here is derived from an EMBL/GenBank/DDBJ whole genome shotgun (WGS) entry which is preliminary data.</text>
</comment>
<reference evidence="1" key="1">
    <citation type="submission" date="2023-03" db="EMBL/GenBank/DDBJ databases">
        <title>Massive genome expansion in bonnet fungi (Mycena s.s.) driven by repeated elements and novel gene families across ecological guilds.</title>
        <authorList>
            <consortium name="Lawrence Berkeley National Laboratory"/>
            <person name="Harder C.B."/>
            <person name="Miyauchi S."/>
            <person name="Viragh M."/>
            <person name="Kuo A."/>
            <person name="Thoen E."/>
            <person name="Andreopoulos B."/>
            <person name="Lu D."/>
            <person name="Skrede I."/>
            <person name="Drula E."/>
            <person name="Henrissat B."/>
            <person name="Morin E."/>
            <person name="Kohler A."/>
            <person name="Barry K."/>
            <person name="LaButti K."/>
            <person name="Morin E."/>
            <person name="Salamov A."/>
            <person name="Lipzen A."/>
            <person name="Mereny Z."/>
            <person name="Hegedus B."/>
            <person name="Baldrian P."/>
            <person name="Stursova M."/>
            <person name="Weitz H."/>
            <person name="Taylor A."/>
            <person name="Grigoriev I.V."/>
            <person name="Nagy L.G."/>
            <person name="Martin F."/>
            <person name="Kauserud H."/>
        </authorList>
    </citation>
    <scope>NUCLEOTIDE SEQUENCE</scope>
    <source>
        <strain evidence="1">CBHHK173m</strain>
    </source>
</reference>
<dbReference type="EMBL" id="JARJCN010000123">
    <property type="protein sequence ID" value="KAJ7071815.1"/>
    <property type="molecule type" value="Genomic_DNA"/>
</dbReference>